<name>A0A093BAB7_CHAPE</name>
<feature type="non-terminal residue" evidence="1">
    <location>
        <position position="54"/>
    </location>
</feature>
<dbReference type="EMBL" id="KN125866">
    <property type="protein sequence ID" value="KFU84872.1"/>
    <property type="molecule type" value="Genomic_DNA"/>
</dbReference>
<reference evidence="2" key="2">
    <citation type="journal article" date="2014" name="Science">
        <title>Comparative genomics reveals insights into avian genome evolution and adaptation.</title>
        <authorList>
            <consortium name="Avian Genome Consortium"/>
            <person name="Zhang G."/>
            <person name="Li C."/>
            <person name="Li Q."/>
            <person name="Li B."/>
            <person name="Larkin D.M."/>
            <person name="Lee C."/>
            <person name="Storz J.F."/>
            <person name="Antunes A."/>
            <person name="Greenwold M.J."/>
            <person name="Meredith R.W."/>
            <person name="Odeen A."/>
            <person name="Cui J."/>
            <person name="Zhou Q."/>
            <person name="Xu L."/>
            <person name="Pan H."/>
            <person name="Wang Z."/>
            <person name="Jin L."/>
            <person name="Zhang P."/>
            <person name="Hu H."/>
            <person name="Yang W."/>
            <person name="Hu J."/>
            <person name="Xiao J."/>
            <person name="Yang Z."/>
            <person name="Liu Y."/>
            <person name="Xie Q."/>
            <person name="Yu H."/>
            <person name="Lian J."/>
            <person name="Wen P."/>
            <person name="Zhang F."/>
            <person name="Li H."/>
            <person name="Zeng Y."/>
            <person name="Xiong Z."/>
            <person name="Liu S."/>
            <person name="Zhou L."/>
            <person name="Huang Z."/>
            <person name="An N."/>
            <person name="Wang J."/>
            <person name="Zheng Q."/>
            <person name="Xiong Y."/>
            <person name="Wang G."/>
            <person name="Wang B."/>
            <person name="Wang J."/>
            <person name="Fan Y."/>
            <person name="da Fonseca R.R."/>
            <person name="Alfaro-Nunez A."/>
            <person name="Schubert M."/>
            <person name="Orlando L."/>
            <person name="Mourier T."/>
            <person name="Howard J.T."/>
            <person name="Ganapathy G."/>
            <person name="Pfenning A."/>
            <person name="Whitney O."/>
            <person name="Rivas M.V."/>
            <person name="Hara E."/>
            <person name="Smith J."/>
            <person name="Farre M."/>
            <person name="Narayan J."/>
            <person name="Slavov G."/>
            <person name="Romanov M.N."/>
            <person name="Borges R."/>
            <person name="Machado J.P."/>
            <person name="Khan I."/>
            <person name="Springer M.S."/>
            <person name="Gatesy J."/>
            <person name="Hoffmann F.G."/>
            <person name="Opazo J.C."/>
            <person name="Hastad O."/>
            <person name="Sawyer R.H."/>
            <person name="Kim H."/>
            <person name="Kim K.W."/>
            <person name="Kim H.J."/>
            <person name="Cho S."/>
            <person name="Li N."/>
            <person name="Huang Y."/>
            <person name="Bruford M.W."/>
            <person name="Zhan X."/>
            <person name="Dixon A."/>
            <person name="Bertelsen M.F."/>
            <person name="Derryberry E."/>
            <person name="Warren W."/>
            <person name="Wilson R.K."/>
            <person name="Li S."/>
            <person name="Ray D.A."/>
            <person name="Green R.E."/>
            <person name="O'Brien S.J."/>
            <person name="Griffin D."/>
            <person name="Johnson W.E."/>
            <person name="Haussler D."/>
            <person name="Ryder O.A."/>
            <person name="Willerslev E."/>
            <person name="Graves G.R."/>
            <person name="Alstrom P."/>
            <person name="Fjeldsa J."/>
            <person name="Mindell D.P."/>
            <person name="Edwards S.V."/>
            <person name="Braun E.L."/>
            <person name="Rahbek C."/>
            <person name="Burt D.W."/>
            <person name="Houde P."/>
            <person name="Zhang Y."/>
            <person name="Yang H."/>
            <person name="Wang J."/>
            <person name="Jarvis E.D."/>
            <person name="Gilbert M.T."/>
            <person name="Wang J."/>
        </authorList>
    </citation>
    <scope>NUCLEOTIDE SEQUENCE [LARGE SCALE GENOMIC DNA]</scope>
</reference>
<evidence type="ECO:0000313" key="2">
    <source>
        <dbReference type="Proteomes" id="UP000031515"/>
    </source>
</evidence>
<reference evidence="1 2" key="1">
    <citation type="submission" date="2013-08" db="EMBL/GenBank/DDBJ databases">
        <title>Genome evolution of avian class.</title>
        <authorList>
            <person name="Zhang G."/>
            <person name="Li C."/>
        </authorList>
    </citation>
    <scope>NUCLEOTIDE SEQUENCE [LARGE SCALE GENOMIC DNA]</scope>
    <source>
        <strain evidence="1">M959</strain>
    </source>
</reference>
<gene>
    <name evidence="1" type="ORF">M959_11261</name>
</gene>
<feature type="non-terminal residue" evidence="1">
    <location>
        <position position="1"/>
    </location>
</feature>
<sequence length="54" mass="5777">GLPGNQTPPHRHSALLAQIKGERAAVDNQHESTQGLKVPEHECEAVKRAVSVQG</sequence>
<evidence type="ECO:0000313" key="1">
    <source>
        <dbReference type="EMBL" id="KFU84872.1"/>
    </source>
</evidence>
<protein>
    <submittedName>
        <fullName evidence="1">Uncharacterized protein</fullName>
    </submittedName>
</protein>
<organism evidence="1 2">
    <name type="scientific">Chaetura pelagica</name>
    <name type="common">Chimney swift</name>
    <name type="synonym">Hirundo pelagica</name>
    <dbReference type="NCBI Taxonomy" id="8897"/>
    <lineage>
        <taxon>Eukaryota</taxon>
        <taxon>Metazoa</taxon>
        <taxon>Chordata</taxon>
        <taxon>Craniata</taxon>
        <taxon>Vertebrata</taxon>
        <taxon>Euteleostomi</taxon>
        <taxon>Archelosauria</taxon>
        <taxon>Archosauria</taxon>
        <taxon>Dinosauria</taxon>
        <taxon>Saurischia</taxon>
        <taxon>Theropoda</taxon>
        <taxon>Coelurosauria</taxon>
        <taxon>Aves</taxon>
        <taxon>Neognathae</taxon>
        <taxon>Neoaves</taxon>
        <taxon>Strisores</taxon>
        <taxon>Apodiformes</taxon>
        <taxon>Apodidae</taxon>
        <taxon>Apodinae</taxon>
        <taxon>Chaetura</taxon>
    </lineage>
</organism>
<accession>A0A093BAB7</accession>
<dbReference type="AlphaFoldDB" id="A0A093BAB7"/>
<dbReference type="Proteomes" id="UP000031515">
    <property type="component" value="Unassembled WGS sequence"/>
</dbReference>
<proteinExistence type="predicted"/>
<keyword evidence="2" id="KW-1185">Reference proteome</keyword>